<keyword evidence="5 6" id="KW-0472">Membrane</keyword>
<sequence>MHIPQASISRSRSQQGGFTLIELIVVIVILGVLAATALPKFANLGADARIAKMNGAKASILSAANMYHGRWLAAGSPGTGTPTYDGVVIDPATGYPTSAGIAAAVSLTDYGDGDFATKGVLYVDDSHKSCKLTYTSAVAGPDVVVAADPKDC</sequence>
<organism evidence="7 8">
    <name type="scientific">Duganella vulcania</name>
    <dbReference type="NCBI Taxonomy" id="2692166"/>
    <lineage>
        <taxon>Bacteria</taxon>
        <taxon>Pseudomonadati</taxon>
        <taxon>Pseudomonadota</taxon>
        <taxon>Betaproteobacteria</taxon>
        <taxon>Burkholderiales</taxon>
        <taxon>Oxalobacteraceae</taxon>
        <taxon>Telluria group</taxon>
        <taxon>Duganella</taxon>
    </lineage>
</organism>
<dbReference type="Proteomes" id="UP000447355">
    <property type="component" value="Unassembled WGS sequence"/>
</dbReference>
<dbReference type="EMBL" id="WWCX01000114">
    <property type="protein sequence ID" value="MYM98334.1"/>
    <property type="molecule type" value="Genomic_DNA"/>
</dbReference>
<evidence type="ECO:0000256" key="2">
    <source>
        <dbReference type="ARBA" id="ARBA00022481"/>
    </source>
</evidence>
<evidence type="ECO:0000256" key="1">
    <source>
        <dbReference type="ARBA" id="ARBA00004167"/>
    </source>
</evidence>
<evidence type="ECO:0000313" key="8">
    <source>
        <dbReference type="Proteomes" id="UP000447355"/>
    </source>
</evidence>
<dbReference type="RefSeq" id="WP_161087168.1">
    <property type="nucleotide sequence ID" value="NZ_WWCX01000114.1"/>
</dbReference>
<dbReference type="PROSITE" id="PS00409">
    <property type="entry name" value="PROKAR_NTER_METHYL"/>
    <property type="match status" value="1"/>
</dbReference>
<keyword evidence="3 6" id="KW-0812">Transmembrane</keyword>
<protein>
    <submittedName>
        <fullName evidence="7">Prepilin-type N-terminal cleavage/methylation domain-containing protein</fullName>
    </submittedName>
</protein>
<dbReference type="NCBIfam" id="TIGR02532">
    <property type="entry name" value="IV_pilin_GFxxxE"/>
    <property type="match status" value="1"/>
</dbReference>
<evidence type="ECO:0000256" key="3">
    <source>
        <dbReference type="ARBA" id="ARBA00022692"/>
    </source>
</evidence>
<evidence type="ECO:0000256" key="5">
    <source>
        <dbReference type="ARBA" id="ARBA00023136"/>
    </source>
</evidence>
<dbReference type="Gene3D" id="3.30.700.10">
    <property type="entry name" value="Glycoprotein, Type 4 Pilin"/>
    <property type="match status" value="1"/>
</dbReference>
<dbReference type="SUPFAM" id="SSF54523">
    <property type="entry name" value="Pili subunits"/>
    <property type="match status" value="1"/>
</dbReference>
<dbReference type="PANTHER" id="PTHR30093">
    <property type="entry name" value="GENERAL SECRETION PATHWAY PROTEIN G"/>
    <property type="match status" value="1"/>
</dbReference>
<dbReference type="AlphaFoldDB" id="A0A845GVM1"/>
<evidence type="ECO:0000313" key="7">
    <source>
        <dbReference type="EMBL" id="MYM98334.1"/>
    </source>
</evidence>
<dbReference type="Pfam" id="PF07963">
    <property type="entry name" value="N_methyl"/>
    <property type="match status" value="1"/>
</dbReference>
<accession>A0A845GVM1</accession>
<feature type="transmembrane region" description="Helical" evidence="6">
    <location>
        <begin position="20"/>
        <end position="38"/>
    </location>
</feature>
<keyword evidence="4 6" id="KW-1133">Transmembrane helix</keyword>
<evidence type="ECO:0000256" key="6">
    <source>
        <dbReference type="SAM" id="Phobius"/>
    </source>
</evidence>
<dbReference type="InterPro" id="IPR045584">
    <property type="entry name" value="Pilin-like"/>
</dbReference>
<evidence type="ECO:0000256" key="4">
    <source>
        <dbReference type="ARBA" id="ARBA00022989"/>
    </source>
</evidence>
<comment type="subcellular location">
    <subcellularLocation>
        <location evidence="1">Membrane</location>
        <topology evidence="1">Single-pass membrane protein</topology>
    </subcellularLocation>
</comment>
<proteinExistence type="predicted"/>
<keyword evidence="2" id="KW-0488">Methylation</keyword>
<dbReference type="GO" id="GO:0016020">
    <property type="term" value="C:membrane"/>
    <property type="evidence" value="ECO:0007669"/>
    <property type="project" value="UniProtKB-SubCell"/>
</dbReference>
<comment type="caution">
    <text evidence="7">The sequence shown here is derived from an EMBL/GenBank/DDBJ whole genome shotgun (WGS) entry which is preliminary data.</text>
</comment>
<name>A0A845GVM1_9BURK</name>
<gene>
    <name evidence="7" type="ORF">GTP90_31250</name>
</gene>
<dbReference type="InterPro" id="IPR012902">
    <property type="entry name" value="N_methyl_site"/>
</dbReference>
<dbReference type="PANTHER" id="PTHR30093:SF44">
    <property type="entry name" value="TYPE II SECRETION SYSTEM CORE PROTEIN G"/>
    <property type="match status" value="1"/>
</dbReference>
<reference evidence="7" key="1">
    <citation type="submission" date="2019-12" db="EMBL/GenBank/DDBJ databases">
        <title>Novel species isolated from a subtropical stream in China.</title>
        <authorList>
            <person name="Lu H."/>
        </authorList>
    </citation>
    <scope>NUCLEOTIDE SEQUENCE [LARGE SCALE GENOMIC DNA]</scope>
    <source>
        <strain evidence="7">FT81W</strain>
    </source>
</reference>